<keyword evidence="3" id="KW-1003">Cell membrane</keyword>
<evidence type="ECO:0000256" key="7">
    <source>
        <dbReference type="ARBA" id="ARBA00023136"/>
    </source>
</evidence>
<protein>
    <submittedName>
        <fullName evidence="11">TRAP-type mannitol/chloroaromatic compound transport system, small permease component</fullName>
    </submittedName>
</protein>
<evidence type="ECO:0000256" key="8">
    <source>
        <dbReference type="ARBA" id="ARBA00038436"/>
    </source>
</evidence>
<evidence type="ECO:0000256" key="4">
    <source>
        <dbReference type="ARBA" id="ARBA00022519"/>
    </source>
</evidence>
<comment type="similarity">
    <text evidence="8">Belongs to the TRAP transporter small permease family.</text>
</comment>
<dbReference type="PANTHER" id="PTHR35011:SF10">
    <property type="entry name" value="TRAP TRANSPORTER SMALL PERMEASE PROTEIN"/>
    <property type="match status" value="1"/>
</dbReference>
<feature type="transmembrane region" description="Helical" evidence="9">
    <location>
        <begin position="12"/>
        <end position="34"/>
    </location>
</feature>
<feature type="domain" description="Tripartite ATP-independent periplasmic transporters DctQ component" evidence="10">
    <location>
        <begin position="33"/>
        <end position="161"/>
    </location>
</feature>
<evidence type="ECO:0000256" key="2">
    <source>
        <dbReference type="ARBA" id="ARBA00022448"/>
    </source>
</evidence>
<dbReference type="Proteomes" id="UP000198943">
    <property type="component" value="Unassembled WGS sequence"/>
</dbReference>
<dbReference type="AlphaFoldDB" id="A0A1G6NMN0"/>
<dbReference type="EMBL" id="FMYW01000015">
    <property type="protein sequence ID" value="SDC69143.1"/>
    <property type="molecule type" value="Genomic_DNA"/>
</dbReference>
<name>A0A1G6NMN0_9FIRM</name>
<evidence type="ECO:0000313" key="12">
    <source>
        <dbReference type="Proteomes" id="UP000198943"/>
    </source>
</evidence>
<dbReference type="GO" id="GO:0022857">
    <property type="term" value="F:transmembrane transporter activity"/>
    <property type="evidence" value="ECO:0007669"/>
    <property type="project" value="TreeGrafter"/>
</dbReference>
<organism evidence="11 12">
    <name type="scientific">Succiniclasticum ruminis</name>
    <dbReference type="NCBI Taxonomy" id="40841"/>
    <lineage>
        <taxon>Bacteria</taxon>
        <taxon>Bacillati</taxon>
        <taxon>Bacillota</taxon>
        <taxon>Negativicutes</taxon>
        <taxon>Acidaminococcales</taxon>
        <taxon>Acidaminococcaceae</taxon>
        <taxon>Succiniclasticum</taxon>
    </lineage>
</organism>
<evidence type="ECO:0000256" key="3">
    <source>
        <dbReference type="ARBA" id="ARBA00022475"/>
    </source>
</evidence>
<comment type="subcellular location">
    <subcellularLocation>
        <location evidence="1">Cell inner membrane</location>
        <topology evidence="1">Multi-pass membrane protein</topology>
    </subcellularLocation>
</comment>
<keyword evidence="2" id="KW-0813">Transport</keyword>
<reference evidence="12" key="1">
    <citation type="submission" date="2016-10" db="EMBL/GenBank/DDBJ databases">
        <authorList>
            <person name="Varghese N."/>
            <person name="Submissions S."/>
        </authorList>
    </citation>
    <scope>NUCLEOTIDE SEQUENCE [LARGE SCALE GENOMIC DNA]</scope>
    <source>
        <strain evidence="12">DSM 11005</strain>
    </source>
</reference>
<dbReference type="Pfam" id="PF04290">
    <property type="entry name" value="DctQ"/>
    <property type="match status" value="1"/>
</dbReference>
<keyword evidence="6 9" id="KW-1133">Transmembrane helix</keyword>
<keyword evidence="7 9" id="KW-0472">Membrane</keyword>
<evidence type="ECO:0000256" key="1">
    <source>
        <dbReference type="ARBA" id="ARBA00004429"/>
    </source>
</evidence>
<sequence length="180" mass="19782">MKSFLAVYRKFLMGLTRVVGIIAGLLLFIPAFSVVYEVIMRGMFNSPTEWVVEISTYCVTIAGFLGMAVTFVANKHIKVDILLSHLSKRTNEILSVLTSFIGMVFCGVVTIYAIGMVAMSLEHGMIAPTTLRTPLWIPQSSLPIGFGLMFLHFIRTFLENLVKLGDPDYDPAAAAGEVAK</sequence>
<dbReference type="InterPro" id="IPR055348">
    <property type="entry name" value="DctQ"/>
</dbReference>
<feature type="transmembrane region" description="Helical" evidence="9">
    <location>
        <begin position="93"/>
        <end position="115"/>
    </location>
</feature>
<evidence type="ECO:0000256" key="6">
    <source>
        <dbReference type="ARBA" id="ARBA00022989"/>
    </source>
</evidence>
<dbReference type="OrthoDB" id="63744at2"/>
<dbReference type="GO" id="GO:0015740">
    <property type="term" value="P:C4-dicarboxylate transport"/>
    <property type="evidence" value="ECO:0007669"/>
    <property type="project" value="TreeGrafter"/>
</dbReference>
<dbReference type="RefSeq" id="WP_143006004.1">
    <property type="nucleotide sequence ID" value="NZ_FMYW01000015.1"/>
</dbReference>
<evidence type="ECO:0000259" key="10">
    <source>
        <dbReference type="Pfam" id="PF04290"/>
    </source>
</evidence>
<keyword evidence="12" id="KW-1185">Reference proteome</keyword>
<evidence type="ECO:0000313" key="11">
    <source>
        <dbReference type="EMBL" id="SDC69143.1"/>
    </source>
</evidence>
<keyword evidence="5 9" id="KW-0812">Transmembrane</keyword>
<dbReference type="InterPro" id="IPR007387">
    <property type="entry name" value="TRAP_DctQ"/>
</dbReference>
<dbReference type="PANTHER" id="PTHR35011">
    <property type="entry name" value="2,3-DIKETO-L-GULONATE TRAP TRANSPORTER SMALL PERMEASE PROTEIN YIAM"/>
    <property type="match status" value="1"/>
</dbReference>
<dbReference type="GO" id="GO:0005886">
    <property type="term" value="C:plasma membrane"/>
    <property type="evidence" value="ECO:0007669"/>
    <property type="project" value="UniProtKB-SubCell"/>
</dbReference>
<evidence type="ECO:0000256" key="9">
    <source>
        <dbReference type="SAM" id="Phobius"/>
    </source>
</evidence>
<evidence type="ECO:0000256" key="5">
    <source>
        <dbReference type="ARBA" id="ARBA00022692"/>
    </source>
</evidence>
<feature type="transmembrane region" description="Helical" evidence="9">
    <location>
        <begin position="54"/>
        <end position="73"/>
    </location>
</feature>
<feature type="transmembrane region" description="Helical" evidence="9">
    <location>
        <begin position="135"/>
        <end position="154"/>
    </location>
</feature>
<gene>
    <name evidence="11" type="ORF">SAMN04487864_1155</name>
</gene>
<proteinExistence type="inferred from homology"/>
<keyword evidence="4" id="KW-0997">Cell inner membrane</keyword>
<accession>A0A1G6NMN0</accession>